<keyword evidence="2" id="KW-0812">Transmembrane</keyword>
<evidence type="ECO:0000259" key="3">
    <source>
        <dbReference type="Pfam" id="PF01551"/>
    </source>
</evidence>
<name>A0ABX1G9D8_9MICC</name>
<evidence type="ECO:0000313" key="4">
    <source>
        <dbReference type="EMBL" id="NKG22022.1"/>
    </source>
</evidence>
<accession>A0ABX1G9D8</accession>
<dbReference type="Gene3D" id="2.70.70.10">
    <property type="entry name" value="Glucose Permease (Domain IIA)"/>
    <property type="match status" value="1"/>
</dbReference>
<dbReference type="Proteomes" id="UP000746595">
    <property type="component" value="Unassembled WGS sequence"/>
</dbReference>
<protein>
    <submittedName>
        <fullName evidence="4">Peptidoglycan DD-metalloendopeptidase family protein</fullName>
    </submittedName>
</protein>
<feature type="compositionally biased region" description="Polar residues" evidence="1">
    <location>
        <begin position="55"/>
        <end position="67"/>
    </location>
</feature>
<dbReference type="CDD" id="cd12797">
    <property type="entry name" value="M23_peptidase"/>
    <property type="match status" value="1"/>
</dbReference>
<dbReference type="Pfam" id="PF01551">
    <property type="entry name" value="Peptidase_M23"/>
    <property type="match status" value="1"/>
</dbReference>
<feature type="region of interest" description="Disordered" evidence="1">
    <location>
        <begin position="1"/>
        <end position="28"/>
    </location>
</feature>
<feature type="compositionally biased region" description="Polar residues" evidence="1">
    <location>
        <begin position="1"/>
        <end position="11"/>
    </location>
</feature>
<dbReference type="InterPro" id="IPR050570">
    <property type="entry name" value="Cell_wall_metabolism_enzyme"/>
</dbReference>
<evidence type="ECO:0000313" key="5">
    <source>
        <dbReference type="Proteomes" id="UP000746595"/>
    </source>
</evidence>
<organism evidence="4 5">
    <name type="scientific">Paeniglutamicibacter terrestris</name>
    <dbReference type="NCBI Taxonomy" id="2723403"/>
    <lineage>
        <taxon>Bacteria</taxon>
        <taxon>Bacillati</taxon>
        <taxon>Actinomycetota</taxon>
        <taxon>Actinomycetes</taxon>
        <taxon>Micrococcales</taxon>
        <taxon>Micrococcaceae</taxon>
        <taxon>Paeniglutamicibacter</taxon>
    </lineage>
</organism>
<keyword evidence="2" id="KW-0472">Membrane</keyword>
<feature type="transmembrane region" description="Helical" evidence="2">
    <location>
        <begin position="129"/>
        <end position="149"/>
    </location>
</feature>
<feature type="region of interest" description="Disordered" evidence="1">
    <location>
        <begin position="40"/>
        <end position="75"/>
    </location>
</feature>
<dbReference type="SUPFAM" id="SSF51261">
    <property type="entry name" value="Duplicated hybrid motif"/>
    <property type="match status" value="1"/>
</dbReference>
<keyword evidence="5" id="KW-1185">Reference proteome</keyword>
<sequence>MRGNHLIQQHNSGHRRAPSTTDASPAGGSLEQILDTALNGENTSSRSGRRALGAGQNSLETTETSQYGGRRFGAGPRYAASPAEATIAATEIQPAAAAQPVSLAKVGDADKLSSAPKSAPRAQRPRFGLVYKLAAVAAVTGLAFVAAPAQESEGIVAEPERVAHTSVADVSAPAQDKLSVDRASVTSKFVEVKKVVPAPVTTAAEKVTVKDDKAASTTTAASSEITKTPAAGELAQPVDSIRLTSRFGYRKNPTAAGYMNHNGLDYAVPLGTPVKASAAGTVVQAEWAGHSGYRVEIDHGNGLHTSYNHNSSLKVSVGQKVNVGDVVSLSGSTGNSTGPHLHLEVIVNGQWVNPESWL</sequence>
<dbReference type="PANTHER" id="PTHR21666:SF270">
    <property type="entry name" value="MUREIN HYDROLASE ACTIVATOR ENVC"/>
    <property type="match status" value="1"/>
</dbReference>
<gene>
    <name evidence="4" type="ORF">HED64_15080</name>
</gene>
<dbReference type="InterPro" id="IPR016047">
    <property type="entry name" value="M23ase_b-sheet_dom"/>
</dbReference>
<dbReference type="PANTHER" id="PTHR21666">
    <property type="entry name" value="PEPTIDASE-RELATED"/>
    <property type="match status" value="1"/>
</dbReference>
<feature type="domain" description="M23ase beta-sheet core" evidence="3">
    <location>
        <begin position="260"/>
        <end position="354"/>
    </location>
</feature>
<evidence type="ECO:0000256" key="2">
    <source>
        <dbReference type="SAM" id="Phobius"/>
    </source>
</evidence>
<keyword evidence="2" id="KW-1133">Transmembrane helix</keyword>
<comment type="caution">
    <text evidence="4">The sequence shown here is derived from an EMBL/GenBank/DDBJ whole genome shotgun (WGS) entry which is preliminary data.</text>
</comment>
<proteinExistence type="predicted"/>
<dbReference type="InterPro" id="IPR011055">
    <property type="entry name" value="Dup_hybrid_motif"/>
</dbReference>
<reference evidence="4 5" key="1">
    <citation type="submission" date="2020-04" db="EMBL/GenBank/DDBJ databases">
        <title>Paeniglutamicibacter sp. ANT13_2, a novel actinomycete isolated from sediment in Antarctica.</title>
        <authorList>
            <person name="Sakdapetsiri C."/>
            <person name="Pinyakong O."/>
        </authorList>
    </citation>
    <scope>NUCLEOTIDE SEQUENCE [LARGE SCALE GENOMIC DNA]</scope>
    <source>
        <strain evidence="4 5">ANT13_2</strain>
    </source>
</reference>
<dbReference type="EMBL" id="JAAWVT010000008">
    <property type="protein sequence ID" value="NKG22022.1"/>
    <property type="molecule type" value="Genomic_DNA"/>
</dbReference>
<evidence type="ECO:0000256" key="1">
    <source>
        <dbReference type="SAM" id="MobiDB-lite"/>
    </source>
</evidence>